<dbReference type="InterPro" id="IPR036770">
    <property type="entry name" value="Ankyrin_rpt-contain_sf"/>
</dbReference>
<dbReference type="RefSeq" id="XP_060671401.1">
    <property type="nucleotide sequence ID" value="XM_060815418.1"/>
</dbReference>
<dbReference type="Gene3D" id="1.25.40.20">
    <property type="entry name" value="Ankyrin repeat-containing domain"/>
    <property type="match status" value="3"/>
</dbReference>
<dbReference type="PANTHER" id="PTHR24121:SF22">
    <property type="entry name" value="PROTEIN ACCELERATED CELL DEATH 6-LIKE"/>
    <property type="match status" value="1"/>
</dbReference>
<evidence type="ECO:0000256" key="1">
    <source>
        <dbReference type="PROSITE-ProRule" id="PRU00023"/>
    </source>
</evidence>
<dbReference type="GeneID" id="112492240"/>
<evidence type="ECO:0000313" key="2">
    <source>
        <dbReference type="Proteomes" id="UP001652623"/>
    </source>
</evidence>
<dbReference type="Pfam" id="PF12796">
    <property type="entry name" value="Ank_2"/>
    <property type="match status" value="2"/>
</dbReference>
<accession>A0ABM4A3V5</accession>
<dbReference type="SUPFAM" id="SSF48403">
    <property type="entry name" value="Ankyrin repeat"/>
    <property type="match status" value="1"/>
</dbReference>
<feature type="repeat" description="ANK" evidence="1">
    <location>
        <begin position="244"/>
        <end position="276"/>
    </location>
</feature>
<feature type="repeat" description="ANK" evidence="1">
    <location>
        <begin position="183"/>
        <end position="204"/>
    </location>
</feature>
<dbReference type="Proteomes" id="UP001652623">
    <property type="component" value="Chromosome 3"/>
</dbReference>
<dbReference type="PROSITE" id="PS50088">
    <property type="entry name" value="ANK_REPEAT"/>
    <property type="match status" value="3"/>
</dbReference>
<organism evidence="2 3">
    <name type="scientific">Ziziphus jujuba</name>
    <name type="common">Chinese jujube</name>
    <name type="synonym">Ziziphus sativa</name>
    <dbReference type="NCBI Taxonomy" id="326968"/>
    <lineage>
        <taxon>Eukaryota</taxon>
        <taxon>Viridiplantae</taxon>
        <taxon>Streptophyta</taxon>
        <taxon>Embryophyta</taxon>
        <taxon>Tracheophyta</taxon>
        <taxon>Spermatophyta</taxon>
        <taxon>Magnoliopsida</taxon>
        <taxon>eudicotyledons</taxon>
        <taxon>Gunneridae</taxon>
        <taxon>Pentapetalae</taxon>
        <taxon>rosids</taxon>
        <taxon>fabids</taxon>
        <taxon>Rosales</taxon>
        <taxon>Rhamnaceae</taxon>
        <taxon>Paliureae</taxon>
        <taxon>Ziziphus</taxon>
    </lineage>
</organism>
<gene>
    <name evidence="3" type="primary">LOC112492240</name>
</gene>
<dbReference type="InterPro" id="IPR002110">
    <property type="entry name" value="Ankyrin_rpt"/>
</dbReference>
<name>A0ABM4A3V5_ZIZJJ</name>
<dbReference type="PROSITE" id="PS50297">
    <property type="entry name" value="ANK_REP_REGION"/>
    <property type="match status" value="1"/>
</dbReference>
<dbReference type="SMART" id="SM00248">
    <property type="entry name" value="ANK"/>
    <property type="match status" value="4"/>
</dbReference>
<keyword evidence="1" id="KW-0040">ANK repeat</keyword>
<dbReference type="PANTHER" id="PTHR24121">
    <property type="entry name" value="NO MECHANORECEPTOR POTENTIAL C, ISOFORM D-RELATED"/>
    <property type="match status" value="1"/>
</dbReference>
<sequence>MDSSSLHEAQKEDGKVIQQINFQEKEDETEDELQQQTDIITYMGYELYWAAERGKINNVMLERRNNLQSLLTPNKNTILHIYITSTSSEDLEQTEFPNAKKETPLHIAARYGHASIVELLIQHAKALHPQNLEGDVEAARQMMRMPNQNQDTAFHEAVRFQHLSVVKILIREDCDFVHSANEEGETPLYMAAERGYSDIVFEILDKCKSPATGGPDGRNVLHASTIRKERGKMGALTLKEADKMGWTPLHHAANMGYFPAVKLFIESPIDREAAYMKDTQGNTALHLAVALNHELTMSEIIK</sequence>
<evidence type="ECO:0000313" key="3">
    <source>
        <dbReference type="RefSeq" id="XP_060671401.1"/>
    </source>
</evidence>
<feature type="repeat" description="ANK" evidence="1">
    <location>
        <begin position="100"/>
        <end position="132"/>
    </location>
</feature>
<protein>
    <submittedName>
        <fullName evidence="3">Uncharacterized protein LOC112492240</fullName>
    </submittedName>
</protein>
<proteinExistence type="predicted"/>
<reference evidence="3" key="1">
    <citation type="submission" date="2025-08" db="UniProtKB">
        <authorList>
            <consortium name="RefSeq"/>
        </authorList>
    </citation>
    <scope>IDENTIFICATION</scope>
    <source>
        <tissue evidence="3">Seedling</tissue>
    </source>
</reference>
<keyword evidence="2" id="KW-1185">Reference proteome</keyword>